<proteinExistence type="predicted"/>
<dbReference type="SUPFAM" id="SSF52540">
    <property type="entry name" value="P-loop containing nucleoside triphosphate hydrolases"/>
    <property type="match status" value="1"/>
</dbReference>
<dbReference type="RefSeq" id="WP_103790581.1">
    <property type="nucleotide sequence ID" value="NZ_PQVF01000017.1"/>
</dbReference>
<dbReference type="PANTHER" id="PTHR42788:SF7">
    <property type="entry name" value="NITRATE ABC TRANSPORTER ATP-BINDING PROTEIN"/>
    <property type="match status" value="1"/>
</dbReference>
<evidence type="ECO:0000313" key="9">
    <source>
        <dbReference type="Proteomes" id="UP000236893"/>
    </source>
</evidence>
<organism evidence="8 9">
    <name type="scientific">Solitalea longa</name>
    <dbReference type="NCBI Taxonomy" id="2079460"/>
    <lineage>
        <taxon>Bacteria</taxon>
        <taxon>Pseudomonadati</taxon>
        <taxon>Bacteroidota</taxon>
        <taxon>Sphingobacteriia</taxon>
        <taxon>Sphingobacteriales</taxon>
        <taxon>Sphingobacteriaceae</taxon>
        <taxon>Solitalea</taxon>
    </lineage>
</organism>
<dbReference type="PROSITE" id="PS50893">
    <property type="entry name" value="ABC_TRANSPORTER_2"/>
    <property type="match status" value="1"/>
</dbReference>
<keyword evidence="5 8" id="KW-0067">ATP-binding</keyword>
<dbReference type="InterPro" id="IPR050166">
    <property type="entry name" value="ABC_transporter_ATP-bind"/>
</dbReference>
<dbReference type="GO" id="GO:0016887">
    <property type="term" value="F:ATP hydrolysis activity"/>
    <property type="evidence" value="ECO:0007669"/>
    <property type="project" value="InterPro"/>
</dbReference>
<dbReference type="InterPro" id="IPR015856">
    <property type="entry name" value="ABC_transpr_CbiO/EcfA_su"/>
</dbReference>
<dbReference type="GO" id="GO:0005886">
    <property type="term" value="C:plasma membrane"/>
    <property type="evidence" value="ECO:0007669"/>
    <property type="project" value="UniProtKB-SubCell"/>
</dbReference>
<evidence type="ECO:0000256" key="6">
    <source>
        <dbReference type="ARBA" id="ARBA00023136"/>
    </source>
</evidence>
<keyword evidence="9" id="KW-1185">Reference proteome</keyword>
<evidence type="ECO:0000256" key="3">
    <source>
        <dbReference type="ARBA" id="ARBA00022475"/>
    </source>
</evidence>
<sequence length="249" mass="27492">MIKLNNVSKSFNKGKANEVNALRSTTIEIKHGDNVVVVGANGSGKSTFLNLIAGNLNPTHGTILLQDVDVTQLAEYNRSKWIARVFQNPLSGTAPDLSILTNFRLAALRTKPKNLTIGTDKAFKELVQQKLSTLKMGLENKLDQPMGSLSGGQRQALTLLMSVMDDAKILLLDEPTAALDPRSANFVMQTADKIIQDYNLTAVLVTHNLKDAYTYGNRILQFSEGVILRDISSEEKKQLELTDLFAWFE</sequence>
<dbReference type="InterPro" id="IPR003439">
    <property type="entry name" value="ABC_transporter-like_ATP-bd"/>
</dbReference>
<dbReference type="SMART" id="SM00382">
    <property type="entry name" value="AAA"/>
    <property type="match status" value="1"/>
</dbReference>
<dbReference type="EMBL" id="PQVF01000017">
    <property type="protein sequence ID" value="POY34871.1"/>
    <property type="molecule type" value="Genomic_DNA"/>
</dbReference>
<dbReference type="InterPro" id="IPR027417">
    <property type="entry name" value="P-loop_NTPase"/>
</dbReference>
<evidence type="ECO:0000259" key="7">
    <source>
        <dbReference type="PROSITE" id="PS50893"/>
    </source>
</evidence>
<keyword evidence="3" id="KW-1003">Cell membrane</keyword>
<dbReference type="AlphaFoldDB" id="A0A2S4ZWY0"/>
<name>A0A2S4ZWY0_9SPHI</name>
<dbReference type="CDD" id="cd03225">
    <property type="entry name" value="ABC_cobalt_CbiO_domain1"/>
    <property type="match status" value="1"/>
</dbReference>
<reference evidence="8 9" key="1">
    <citation type="submission" date="2018-01" db="EMBL/GenBank/DDBJ databases">
        <authorList>
            <person name="Gaut B.S."/>
            <person name="Morton B.R."/>
            <person name="Clegg M.T."/>
            <person name="Duvall M.R."/>
        </authorList>
    </citation>
    <scope>NUCLEOTIDE SEQUENCE [LARGE SCALE GENOMIC DNA]</scope>
    <source>
        <strain evidence="8 9">HR-AV</strain>
    </source>
</reference>
<keyword evidence="2" id="KW-0813">Transport</keyword>
<keyword evidence="6" id="KW-0472">Membrane</keyword>
<comment type="caution">
    <text evidence="8">The sequence shown here is derived from an EMBL/GenBank/DDBJ whole genome shotgun (WGS) entry which is preliminary data.</text>
</comment>
<dbReference type="Proteomes" id="UP000236893">
    <property type="component" value="Unassembled WGS sequence"/>
</dbReference>
<dbReference type="PROSITE" id="PS00211">
    <property type="entry name" value="ABC_TRANSPORTER_1"/>
    <property type="match status" value="1"/>
</dbReference>
<dbReference type="InterPro" id="IPR003593">
    <property type="entry name" value="AAA+_ATPase"/>
</dbReference>
<dbReference type="InterPro" id="IPR017871">
    <property type="entry name" value="ABC_transporter-like_CS"/>
</dbReference>
<dbReference type="GO" id="GO:0055085">
    <property type="term" value="P:transmembrane transport"/>
    <property type="evidence" value="ECO:0007669"/>
    <property type="project" value="InterPro"/>
</dbReference>
<protein>
    <submittedName>
        <fullName evidence="8">ABC transporter ATP-binding protein</fullName>
    </submittedName>
</protein>
<feature type="domain" description="ABC transporter" evidence="7">
    <location>
        <begin position="2"/>
        <end position="249"/>
    </location>
</feature>
<dbReference type="OrthoDB" id="9782239at2"/>
<evidence type="ECO:0000256" key="4">
    <source>
        <dbReference type="ARBA" id="ARBA00022741"/>
    </source>
</evidence>
<comment type="subcellular location">
    <subcellularLocation>
        <location evidence="1">Cell membrane</location>
        <topology evidence="1">Peripheral membrane protein</topology>
    </subcellularLocation>
</comment>
<dbReference type="PANTHER" id="PTHR42788">
    <property type="entry name" value="TAURINE IMPORT ATP-BINDING PROTEIN-RELATED"/>
    <property type="match status" value="1"/>
</dbReference>
<evidence type="ECO:0000256" key="1">
    <source>
        <dbReference type="ARBA" id="ARBA00004202"/>
    </source>
</evidence>
<dbReference type="Gene3D" id="3.40.50.300">
    <property type="entry name" value="P-loop containing nucleotide triphosphate hydrolases"/>
    <property type="match status" value="1"/>
</dbReference>
<accession>A0A2S4ZWY0</accession>
<evidence type="ECO:0000256" key="5">
    <source>
        <dbReference type="ARBA" id="ARBA00022840"/>
    </source>
</evidence>
<dbReference type="GO" id="GO:0005524">
    <property type="term" value="F:ATP binding"/>
    <property type="evidence" value="ECO:0007669"/>
    <property type="project" value="UniProtKB-KW"/>
</dbReference>
<dbReference type="Pfam" id="PF00005">
    <property type="entry name" value="ABC_tran"/>
    <property type="match status" value="1"/>
</dbReference>
<gene>
    <name evidence="8" type="ORF">C3K47_18125</name>
</gene>
<evidence type="ECO:0000256" key="2">
    <source>
        <dbReference type="ARBA" id="ARBA00022448"/>
    </source>
</evidence>
<keyword evidence="4" id="KW-0547">Nucleotide-binding</keyword>
<evidence type="ECO:0000313" key="8">
    <source>
        <dbReference type="EMBL" id="POY34871.1"/>
    </source>
</evidence>